<evidence type="ECO:0000256" key="1">
    <source>
        <dbReference type="ARBA" id="ARBA00004651"/>
    </source>
</evidence>
<dbReference type="RefSeq" id="WP_014973610.1">
    <property type="nucleotide sequence ID" value="NZ_CP042374.1"/>
</dbReference>
<feature type="transmembrane region" description="Helical" evidence="9">
    <location>
        <begin position="6"/>
        <end position="32"/>
    </location>
</feature>
<dbReference type="OMA" id="AGYLWSY"/>
<evidence type="ECO:0000256" key="9">
    <source>
        <dbReference type="SAM" id="Phobius"/>
    </source>
</evidence>
<evidence type="ECO:0000256" key="8">
    <source>
        <dbReference type="PIRNR" id="PIRNR016661"/>
    </source>
</evidence>
<comment type="similarity">
    <text evidence="2 8">Belongs to the BioY family.</text>
</comment>
<feature type="transmembrane region" description="Helical" evidence="9">
    <location>
        <begin position="52"/>
        <end position="72"/>
    </location>
</feature>
<dbReference type="GO" id="GO:0005886">
    <property type="term" value="C:plasma membrane"/>
    <property type="evidence" value="ECO:0007669"/>
    <property type="project" value="UniProtKB-SubCell"/>
</dbReference>
<comment type="subcellular location">
    <subcellularLocation>
        <location evidence="1 8">Cell membrane</location>
        <topology evidence="1 8">Multi-pass membrane protein</topology>
    </subcellularLocation>
</comment>
<keyword evidence="3 8" id="KW-0813">Transport</keyword>
<dbReference type="Proteomes" id="UP000321332">
    <property type="component" value="Chromosome"/>
</dbReference>
<dbReference type="GeneID" id="61186997"/>
<evidence type="ECO:0000256" key="6">
    <source>
        <dbReference type="ARBA" id="ARBA00022989"/>
    </source>
</evidence>
<accession>A0AAE6IKU4</accession>
<evidence type="ECO:0000256" key="5">
    <source>
        <dbReference type="ARBA" id="ARBA00022692"/>
    </source>
</evidence>
<protein>
    <recommendedName>
        <fullName evidence="8">Biotin transporter</fullName>
    </recommendedName>
</protein>
<keyword evidence="5 9" id="KW-0812">Transmembrane</keyword>
<dbReference type="PANTHER" id="PTHR34295:SF4">
    <property type="entry name" value="BIOTIN TRANSPORTER BIOY-RELATED"/>
    <property type="match status" value="1"/>
</dbReference>
<organism evidence="10 11">
    <name type="scientific">Leuconostoc carnosum</name>
    <dbReference type="NCBI Taxonomy" id="1252"/>
    <lineage>
        <taxon>Bacteria</taxon>
        <taxon>Bacillati</taxon>
        <taxon>Bacillota</taxon>
        <taxon>Bacilli</taxon>
        <taxon>Lactobacillales</taxon>
        <taxon>Lactobacillaceae</taxon>
        <taxon>Leuconostoc</taxon>
    </lineage>
</organism>
<dbReference type="EMBL" id="CP042374">
    <property type="protein sequence ID" value="QEA33447.1"/>
    <property type="molecule type" value="Genomic_DNA"/>
</dbReference>
<dbReference type="Gene3D" id="1.10.1760.20">
    <property type="match status" value="1"/>
</dbReference>
<keyword evidence="6 9" id="KW-1133">Transmembrane helix</keyword>
<dbReference type="AlphaFoldDB" id="A0AAE6IKU4"/>
<dbReference type="PANTHER" id="PTHR34295">
    <property type="entry name" value="BIOTIN TRANSPORTER BIOY"/>
    <property type="match status" value="1"/>
</dbReference>
<dbReference type="GO" id="GO:0015225">
    <property type="term" value="F:biotin transmembrane transporter activity"/>
    <property type="evidence" value="ECO:0007669"/>
    <property type="project" value="UniProtKB-UniRule"/>
</dbReference>
<feature type="transmembrane region" description="Helical" evidence="9">
    <location>
        <begin position="78"/>
        <end position="102"/>
    </location>
</feature>
<sequence length="180" mass="19024">MSTKATSLSAITLAIIIVLGFIPGIPIGILPVPIVIQNLGIMLAGVILGRRYGFYTVVIFLLMIAVGIPVLTGGQGGFAHLIGPTAGYLYSYAIAAFFIGWVTEHLRVKGQLNFVTLLFTIVIFGILLINFGGAIGLIIQTHMSVKTALVGQIAFIPGDIIKAILATIIGLVLARQKLLL</sequence>
<keyword evidence="7 8" id="KW-0472">Membrane</keyword>
<name>A0AAE6IKU4_LEUCA</name>
<proteinExistence type="inferred from homology"/>
<keyword evidence="4 8" id="KW-1003">Cell membrane</keyword>
<gene>
    <name evidence="10" type="ORF">FGL89_04505</name>
</gene>
<evidence type="ECO:0000313" key="10">
    <source>
        <dbReference type="EMBL" id="QEA33447.1"/>
    </source>
</evidence>
<evidence type="ECO:0000256" key="7">
    <source>
        <dbReference type="ARBA" id="ARBA00023136"/>
    </source>
</evidence>
<feature type="transmembrane region" description="Helical" evidence="9">
    <location>
        <begin position="151"/>
        <end position="174"/>
    </location>
</feature>
<dbReference type="PIRSF" id="PIRSF016661">
    <property type="entry name" value="BioY"/>
    <property type="match status" value="1"/>
</dbReference>
<dbReference type="InterPro" id="IPR003784">
    <property type="entry name" value="BioY"/>
</dbReference>
<evidence type="ECO:0000256" key="4">
    <source>
        <dbReference type="ARBA" id="ARBA00022475"/>
    </source>
</evidence>
<reference evidence="10 11" key="1">
    <citation type="submission" date="2019-06" db="EMBL/GenBank/DDBJ databases">
        <title>Genome analyses of bacteria isolated from kimchi.</title>
        <authorList>
            <person name="Lee S."/>
            <person name="Ahn S."/>
            <person name="Roh S."/>
        </authorList>
    </citation>
    <scope>NUCLEOTIDE SEQUENCE [LARGE SCALE GENOMIC DNA]</scope>
    <source>
        <strain evidence="10 11">CBA3620</strain>
    </source>
</reference>
<dbReference type="Pfam" id="PF02632">
    <property type="entry name" value="BioY"/>
    <property type="match status" value="1"/>
</dbReference>
<feature type="transmembrane region" description="Helical" evidence="9">
    <location>
        <begin position="114"/>
        <end position="139"/>
    </location>
</feature>
<evidence type="ECO:0000256" key="2">
    <source>
        <dbReference type="ARBA" id="ARBA00010692"/>
    </source>
</evidence>
<evidence type="ECO:0000313" key="11">
    <source>
        <dbReference type="Proteomes" id="UP000321332"/>
    </source>
</evidence>
<evidence type="ECO:0000256" key="3">
    <source>
        <dbReference type="ARBA" id="ARBA00022448"/>
    </source>
</evidence>